<feature type="compositionally biased region" description="Low complexity" evidence="1">
    <location>
        <begin position="117"/>
        <end position="127"/>
    </location>
</feature>
<dbReference type="OrthoDB" id="3269227at2759"/>
<name>A0A8I3ACB8_9AGAM</name>
<feature type="compositionally biased region" description="Basic and acidic residues" evidence="1">
    <location>
        <begin position="15"/>
        <end position="25"/>
    </location>
</feature>
<gene>
    <name evidence="2" type="ORF">JVT61DRAFT_8233</name>
</gene>
<keyword evidence="3" id="KW-1185">Reference proteome</keyword>
<feature type="compositionally biased region" description="Basic and acidic residues" evidence="1">
    <location>
        <begin position="54"/>
        <end position="63"/>
    </location>
</feature>
<evidence type="ECO:0000313" key="3">
    <source>
        <dbReference type="Proteomes" id="UP000683000"/>
    </source>
</evidence>
<evidence type="ECO:0000256" key="1">
    <source>
        <dbReference type="SAM" id="MobiDB-lite"/>
    </source>
</evidence>
<dbReference type="EMBL" id="JAGFBS010000003">
    <property type="protein sequence ID" value="KAG6380146.1"/>
    <property type="molecule type" value="Genomic_DNA"/>
</dbReference>
<organism evidence="2 3">
    <name type="scientific">Boletus reticuloceps</name>
    <dbReference type="NCBI Taxonomy" id="495285"/>
    <lineage>
        <taxon>Eukaryota</taxon>
        <taxon>Fungi</taxon>
        <taxon>Dikarya</taxon>
        <taxon>Basidiomycota</taxon>
        <taxon>Agaricomycotina</taxon>
        <taxon>Agaricomycetes</taxon>
        <taxon>Agaricomycetidae</taxon>
        <taxon>Boletales</taxon>
        <taxon>Boletineae</taxon>
        <taxon>Boletaceae</taxon>
        <taxon>Boletoideae</taxon>
        <taxon>Boletus</taxon>
    </lineage>
</organism>
<dbReference type="Proteomes" id="UP000683000">
    <property type="component" value="Unassembled WGS sequence"/>
</dbReference>
<feature type="region of interest" description="Disordered" evidence="1">
    <location>
        <begin position="13"/>
        <end position="89"/>
    </location>
</feature>
<accession>A0A8I3ACB8</accession>
<sequence>MFQFIRRFSGSFLPRPDRPWRDDATSHAPTIGRKRRHSVIEQDRDGSASISKRTKNDIVKPDTECDSASGGGSPEGDAISPVEGQDVKGVTKGVKEVDLEDKLKVEVVSSLWPEGIPLPDSPSASPEPESESQEPESPQSMRSSRPKMRSTQTIRTLSPLHGPGMMWRRSRGGTCHDEYGRPRMTRSLPHKRSSSQSSRVYMTLLMIWR</sequence>
<comment type="caution">
    <text evidence="2">The sequence shown here is derived from an EMBL/GenBank/DDBJ whole genome shotgun (WGS) entry which is preliminary data.</text>
</comment>
<evidence type="ECO:0000313" key="2">
    <source>
        <dbReference type="EMBL" id="KAG6380146.1"/>
    </source>
</evidence>
<protein>
    <submittedName>
        <fullName evidence="2">Uncharacterized protein</fullName>
    </submittedName>
</protein>
<feature type="region of interest" description="Disordered" evidence="1">
    <location>
        <begin position="113"/>
        <end position="196"/>
    </location>
</feature>
<reference evidence="2" key="1">
    <citation type="submission" date="2021-03" db="EMBL/GenBank/DDBJ databases">
        <title>Evolutionary innovations through gain and loss of genes in the ectomycorrhizal Boletales.</title>
        <authorList>
            <person name="Wu G."/>
            <person name="Miyauchi S."/>
            <person name="Morin E."/>
            <person name="Yang Z.-L."/>
            <person name="Xu J."/>
            <person name="Martin F.M."/>
        </authorList>
    </citation>
    <scope>NUCLEOTIDE SEQUENCE</scope>
    <source>
        <strain evidence="2">BR01</strain>
    </source>
</reference>
<dbReference type="AlphaFoldDB" id="A0A8I3ACB8"/>
<proteinExistence type="predicted"/>